<dbReference type="EnsemblMetazoa" id="AEPI006670-RA">
    <property type="protein sequence ID" value="AEPI006670-PA"/>
    <property type="gene ID" value="AEPI006670"/>
</dbReference>
<dbReference type="VEuPathDB" id="VectorBase:AEPI006670"/>
<keyword evidence="4" id="KW-1185">Reference proteome</keyword>
<dbReference type="AlphaFoldDB" id="A0A182PIA8"/>
<dbReference type="GO" id="GO:0005615">
    <property type="term" value="C:extracellular space"/>
    <property type="evidence" value="ECO:0007669"/>
    <property type="project" value="TreeGrafter"/>
</dbReference>
<dbReference type="Proteomes" id="UP000075885">
    <property type="component" value="Unassembled WGS sequence"/>
</dbReference>
<dbReference type="Gene3D" id="3.80.10.10">
    <property type="entry name" value="Ribonuclease Inhibitor"/>
    <property type="match status" value="2"/>
</dbReference>
<dbReference type="InterPro" id="IPR001611">
    <property type="entry name" value="Leu-rich_rpt"/>
</dbReference>
<proteinExistence type="predicted"/>
<keyword evidence="2" id="KW-0677">Repeat</keyword>
<dbReference type="SMART" id="SM00369">
    <property type="entry name" value="LRR_TYP"/>
    <property type="match status" value="3"/>
</dbReference>
<dbReference type="PANTHER" id="PTHR45712:SF22">
    <property type="entry name" value="INSULIN-LIKE GROWTH FACTOR-BINDING PROTEIN COMPLEX ACID LABILE SUBUNIT"/>
    <property type="match status" value="1"/>
</dbReference>
<dbReference type="STRING" id="199890.A0A182PIA8"/>
<dbReference type="SUPFAM" id="SSF52058">
    <property type="entry name" value="L domain-like"/>
    <property type="match status" value="1"/>
</dbReference>
<sequence length="244" mass="28230">MVIVKQCLMQTIRFHGGGKMLKKLRLSDVPFKDIPYSVLQLQNITDLEQSHSRMRHFQMVALRTMKSLTDLNLSHNKIQTITADPEAVCCEQLECLNLIGNSLVRFNFGTVTHVQNLQRLFLGHNQIEMITTDMNLQSLDKRNFCSWKSYYLRRMEEDQEIAQPPCIDYFANLKDITLNKNKLTTIDMSLFEWMNLLSDIDLAYNPIKTINIVQGKLPISLNLSQLNGEDGYLHKIPPDVFSYS</sequence>
<reference evidence="3" key="2">
    <citation type="submission" date="2020-05" db="UniProtKB">
        <authorList>
            <consortium name="EnsemblMetazoa"/>
        </authorList>
    </citation>
    <scope>IDENTIFICATION</scope>
    <source>
        <strain evidence="3">Epiroticus2</strain>
    </source>
</reference>
<dbReference type="PROSITE" id="PS51450">
    <property type="entry name" value="LRR"/>
    <property type="match status" value="2"/>
</dbReference>
<evidence type="ECO:0000313" key="3">
    <source>
        <dbReference type="EnsemblMetazoa" id="AEPI006670-PA"/>
    </source>
</evidence>
<reference evidence="4" key="1">
    <citation type="submission" date="2013-03" db="EMBL/GenBank/DDBJ databases">
        <title>The Genome Sequence of Anopheles epiroticus epiroticus2.</title>
        <authorList>
            <consortium name="The Broad Institute Genomics Platform"/>
            <person name="Neafsey D.E."/>
            <person name="Howell P."/>
            <person name="Walker B."/>
            <person name="Young S.K."/>
            <person name="Zeng Q."/>
            <person name="Gargeya S."/>
            <person name="Fitzgerald M."/>
            <person name="Haas B."/>
            <person name="Abouelleil A."/>
            <person name="Allen A.W."/>
            <person name="Alvarado L."/>
            <person name="Arachchi H.M."/>
            <person name="Berlin A.M."/>
            <person name="Chapman S.B."/>
            <person name="Gainer-Dewar J."/>
            <person name="Goldberg J."/>
            <person name="Griggs A."/>
            <person name="Gujja S."/>
            <person name="Hansen M."/>
            <person name="Howarth C."/>
            <person name="Imamovic A."/>
            <person name="Ireland A."/>
            <person name="Larimer J."/>
            <person name="McCowan C."/>
            <person name="Murphy C."/>
            <person name="Pearson M."/>
            <person name="Poon T.W."/>
            <person name="Priest M."/>
            <person name="Roberts A."/>
            <person name="Saif S."/>
            <person name="Shea T."/>
            <person name="Sisk P."/>
            <person name="Sykes S."/>
            <person name="Wortman J."/>
            <person name="Nusbaum C."/>
            <person name="Birren B."/>
        </authorList>
    </citation>
    <scope>NUCLEOTIDE SEQUENCE [LARGE SCALE GENOMIC DNA]</scope>
    <source>
        <strain evidence="4">Epiroticus2</strain>
    </source>
</reference>
<evidence type="ECO:0000313" key="4">
    <source>
        <dbReference type="Proteomes" id="UP000075885"/>
    </source>
</evidence>
<name>A0A182PIA8_9DIPT</name>
<dbReference type="InterPro" id="IPR032675">
    <property type="entry name" value="LRR_dom_sf"/>
</dbReference>
<keyword evidence="1" id="KW-0433">Leucine-rich repeat</keyword>
<dbReference type="InterPro" id="IPR003591">
    <property type="entry name" value="Leu-rich_rpt_typical-subtyp"/>
</dbReference>
<protein>
    <submittedName>
        <fullName evidence="3">Uncharacterized protein</fullName>
    </submittedName>
</protein>
<evidence type="ECO:0000256" key="1">
    <source>
        <dbReference type="ARBA" id="ARBA00022614"/>
    </source>
</evidence>
<organism evidence="3 4">
    <name type="scientific">Anopheles epiroticus</name>
    <dbReference type="NCBI Taxonomy" id="199890"/>
    <lineage>
        <taxon>Eukaryota</taxon>
        <taxon>Metazoa</taxon>
        <taxon>Ecdysozoa</taxon>
        <taxon>Arthropoda</taxon>
        <taxon>Hexapoda</taxon>
        <taxon>Insecta</taxon>
        <taxon>Pterygota</taxon>
        <taxon>Neoptera</taxon>
        <taxon>Endopterygota</taxon>
        <taxon>Diptera</taxon>
        <taxon>Nematocera</taxon>
        <taxon>Culicoidea</taxon>
        <taxon>Culicidae</taxon>
        <taxon>Anophelinae</taxon>
        <taxon>Anopheles</taxon>
    </lineage>
</organism>
<evidence type="ECO:0000256" key="2">
    <source>
        <dbReference type="ARBA" id="ARBA00022737"/>
    </source>
</evidence>
<dbReference type="Pfam" id="PF00560">
    <property type="entry name" value="LRR_1"/>
    <property type="match status" value="1"/>
</dbReference>
<dbReference type="PANTHER" id="PTHR45712">
    <property type="entry name" value="AGAP008170-PA"/>
    <property type="match status" value="1"/>
</dbReference>
<dbReference type="InterPro" id="IPR050333">
    <property type="entry name" value="SLRP"/>
</dbReference>
<accession>A0A182PIA8</accession>